<name>A0A8S9UNI2_PHYIN</name>
<gene>
    <name evidence="2" type="ORF">GN958_ATG10186</name>
</gene>
<dbReference type="AlphaFoldDB" id="A0A8S9UNI2"/>
<proteinExistence type="predicted"/>
<evidence type="ECO:0000313" key="2">
    <source>
        <dbReference type="EMBL" id="KAF4140624.1"/>
    </source>
</evidence>
<evidence type="ECO:0000256" key="1">
    <source>
        <dbReference type="SAM" id="MobiDB-lite"/>
    </source>
</evidence>
<feature type="region of interest" description="Disordered" evidence="1">
    <location>
        <begin position="1"/>
        <end position="20"/>
    </location>
</feature>
<organism evidence="2 3">
    <name type="scientific">Phytophthora infestans</name>
    <name type="common">Potato late blight agent</name>
    <name type="synonym">Botrytis infestans</name>
    <dbReference type="NCBI Taxonomy" id="4787"/>
    <lineage>
        <taxon>Eukaryota</taxon>
        <taxon>Sar</taxon>
        <taxon>Stramenopiles</taxon>
        <taxon>Oomycota</taxon>
        <taxon>Peronosporomycetes</taxon>
        <taxon>Peronosporales</taxon>
        <taxon>Peronosporaceae</taxon>
        <taxon>Phytophthora</taxon>
    </lineage>
</organism>
<dbReference type="EMBL" id="JAACNO010001436">
    <property type="protein sequence ID" value="KAF4140624.1"/>
    <property type="molecule type" value="Genomic_DNA"/>
</dbReference>
<reference evidence="2" key="1">
    <citation type="submission" date="2020-03" db="EMBL/GenBank/DDBJ databases">
        <title>Hybrid Assembly of Korean Phytophthora infestans isolates.</title>
        <authorList>
            <person name="Prokchorchik M."/>
            <person name="Lee Y."/>
            <person name="Seo J."/>
            <person name="Cho J.-H."/>
            <person name="Park Y.-E."/>
            <person name="Jang D.-C."/>
            <person name="Im J.-S."/>
            <person name="Choi J.-G."/>
            <person name="Park H.-J."/>
            <person name="Lee G.-B."/>
            <person name="Lee Y.-G."/>
            <person name="Hong S.-Y."/>
            <person name="Cho K."/>
            <person name="Sohn K.H."/>
        </authorList>
    </citation>
    <scope>NUCLEOTIDE SEQUENCE</scope>
    <source>
        <strain evidence="2">KR_2_A2</strain>
    </source>
</reference>
<sequence>MPAHTKRAAPRAEAGLHSGEEPLLLASTFEAALEEISVMSSLEDQLSGVDSGGDVPNTFVSLAQASAAPPTTPILPSAFSTSVDDAALVSASL</sequence>
<protein>
    <submittedName>
        <fullName evidence="2">Uncharacterized protein</fullName>
    </submittedName>
</protein>
<comment type="caution">
    <text evidence="2">The sequence shown here is derived from an EMBL/GenBank/DDBJ whole genome shotgun (WGS) entry which is preliminary data.</text>
</comment>
<dbReference type="Proteomes" id="UP000704712">
    <property type="component" value="Unassembled WGS sequence"/>
</dbReference>
<evidence type="ECO:0000313" key="3">
    <source>
        <dbReference type="Proteomes" id="UP000704712"/>
    </source>
</evidence>
<accession>A0A8S9UNI2</accession>